<gene>
    <name evidence="3" type="ORF">A3F84_28325</name>
</gene>
<dbReference type="InterPro" id="IPR025184">
    <property type="entry name" value="AadA_C"/>
</dbReference>
<dbReference type="Proteomes" id="UP000178606">
    <property type="component" value="Unassembled WGS sequence"/>
</dbReference>
<dbReference type="Pfam" id="PF13427">
    <property type="entry name" value="AadA_C"/>
    <property type="match status" value="1"/>
</dbReference>
<evidence type="ECO:0000313" key="3">
    <source>
        <dbReference type="EMBL" id="OGG56417.1"/>
    </source>
</evidence>
<accession>A0A1F6D4Y9</accession>
<organism evidence="3 4">
    <name type="scientific">Handelsmanbacteria sp. (strain RIFCSPLOWO2_12_FULL_64_10)</name>
    <dbReference type="NCBI Taxonomy" id="1817868"/>
    <lineage>
        <taxon>Bacteria</taxon>
        <taxon>Candidatus Handelsmaniibacteriota</taxon>
    </lineage>
</organism>
<evidence type="ECO:0000259" key="2">
    <source>
        <dbReference type="Pfam" id="PF13427"/>
    </source>
</evidence>
<feature type="domain" description="Adenylyltransferase AadA C-terminal" evidence="2">
    <location>
        <begin position="71"/>
        <end position="149"/>
    </location>
</feature>
<protein>
    <recommendedName>
        <fullName evidence="2">Adenylyltransferase AadA C-terminal domain-containing protein</fullName>
    </recommendedName>
</protein>
<dbReference type="AlphaFoldDB" id="A0A1F6D4Y9"/>
<reference evidence="3 4" key="1">
    <citation type="journal article" date="2016" name="Nat. Commun.">
        <title>Thousands of microbial genomes shed light on interconnected biogeochemical processes in an aquifer system.</title>
        <authorList>
            <person name="Anantharaman K."/>
            <person name="Brown C.T."/>
            <person name="Hug L.A."/>
            <person name="Sharon I."/>
            <person name="Castelle C.J."/>
            <person name="Probst A.J."/>
            <person name="Thomas B.C."/>
            <person name="Singh A."/>
            <person name="Wilkins M.J."/>
            <person name="Karaoz U."/>
            <person name="Brodie E.L."/>
            <person name="Williams K.H."/>
            <person name="Hubbard S.S."/>
            <person name="Banfield J.F."/>
        </authorList>
    </citation>
    <scope>NUCLEOTIDE SEQUENCE [LARGE SCALE GENOMIC DNA]</scope>
    <source>
        <strain evidence="4">RIFCSPLOWO2_12_FULL_64_10</strain>
    </source>
</reference>
<proteinExistence type="predicted"/>
<keyword evidence="1" id="KW-0808">Transferase</keyword>
<dbReference type="GO" id="GO:0016740">
    <property type="term" value="F:transferase activity"/>
    <property type="evidence" value="ECO:0007669"/>
    <property type="project" value="UniProtKB-KW"/>
</dbReference>
<name>A0A1F6D4Y9_HANXR</name>
<evidence type="ECO:0000313" key="4">
    <source>
        <dbReference type="Proteomes" id="UP000178606"/>
    </source>
</evidence>
<sequence length="161" mass="18723">MDAYFILYEEARKTSPPTHQLRPEIRDESWALHCAHIRAGRYISLSGPEPTEVFPDPSWSETSAALDHEMRFIEENLKHPAYCVLNLCRIIYSFREREVVISKRFGGHWASARFPQWAPLIQAAIRSYEGTGMPGDEEFLEGKVRRFLEFAAERIREARNP</sequence>
<comment type="caution">
    <text evidence="3">The sequence shown here is derived from an EMBL/GenBank/DDBJ whole genome shotgun (WGS) entry which is preliminary data.</text>
</comment>
<dbReference type="EMBL" id="MFKF01000032">
    <property type="protein sequence ID" value="OGG56417.1"/>
    <property type="molecule type" value="Genomic_DNA"/>
</dbReference>
<evidence type="ECO:0000256" key="1">
    <source>
        <dbReference type="ARBA" id="ARBA00022679"/>
    </source>
</evidence>